<dbReference type="OrthoDB" id="721156at2759"/>
<feature type="region of interest" description="Disordered" evidence="1">
    <location>
        <begin position="41"/>
        <end position="65"/>
    </location>
</feature>
<sequence>MVAGISCGHVVVVPYHEKAAVVVDTCVLEVVNYAAGSELEAGAGSGEMGTVENNDHGVENDEREVKNEAVVHGELGVVEEMENEVVVHGVREEASRGRTVARLAPTTRGGGASHAQIQGVQPAAPRHRAHELVLLPVGRHRETTQRYCTRRTQRQEQQGGRCPSCSWWCPCCGFWLASDARPFRALYSGSGRLNLEFDVTKPIILGWVLLVDKLQRAIPRMCDGLTGPCFTGTRPRNFRAVGLRSSGFEV</sequence>
<organism evidence="2 3">
    <name type="scientific">Miscanthus lutarioriparius</name>
    <dbReference type="NCBI Taxonomy" id="422564"/>
    <lineage>
        <taxon>Eukaryota</taxon>
        <taxon>Viridiplantae</taxon>
        <taxon>Streptophyta</taxon>
        <taxon>Embryophyta</taxon>
        <taxon>Tracheophyta</taxon>
        <taxon>Spermatophyta</taxon>
        <taxon>Magnoliopsida</taxon>
        <taxon>Liliopsida</taxon>
        <taxon>Poales</taxon>
        <taxon>Poaceae</taxon>
        <taxon>PACMAD clade</taxon>
        <taxon>Panicoideae</taxon>
        <taxon>Andropogonodae</taxon>
        <taxon>Andropogoneae</taxon>
        <taxon>Saccharinae</taxon>
        <taxon>Miscanthus</taxon>
    </lineage>
</organism>
<protein>
    <submittedName>
        <fullName evidence="2">Uncharacterized protein</fullName>
    </submittedName>
</protein>
<keyword evidence="3" id="KW-1185">Reference proteome</keyword>
<dbReference type="Proteomes" id="UP000604825">
    <property type="component" value="Unassembled WGS sequence"/>
</dbReference>
<dbReference type="EMBL" id="CAJGYO010000011">
    <property type="protein sequence ID" value="CAD6260871.1"/>
    <property type="molecule type" value="Genomic_DNA"/>
</dbReference>
<evidence type="ECO:0000313" key="2">
    <source>
        <dbReference type="EMBL" id="CAD6260871.1"/>
    </source>
</evidence>
<reference evidence="2" key="1">
    <citation type="submission" date="2020-10" db="EMBL/GenBank/DDBJ databases">
        <authorList>
            <person name="Han B."/>
            <person name="Lu T."/>
            <person name="Zhao Q."/>
            <person name="Huang X."/>
            <person name="Zhao Y."/>
        </authorList>
    </citation>
    <scope>NUCLEOTIDE SEQUENCE</scope>
</reference>
<feature type="compositionally biased region" description="Basic and acidic residues" evidence="1">
    <location>
        <begin position="53"/>
        <end position="65"/>
    </location>
</feature>
<accession>A0A811QXR3</accession>
<dbReference type="AlphaFoldDB" id="A0A811QXR3"/>
<evidence type="ECO:0000256" key="1">
    <source>
        <dbReference type="SAM" id="MobiDB-lite"/>
    </source>
</evidence>
<comment type="caution">
    <text evidence="2">The sequence shown here is derived from an EMBL/GenBank/DDBJ whole genome shotgun (WGS) entry which is preliminary data.</text>
</comment>
<gene>
    <name evidence="2" type="ORF">NCGR_LOCUS44294</name>
</gene>
<evidence type="ECO:0000313" key="3">
    <source>
        <dbReference type="Proteomes" id="UP000604825"/>
    </source>
</evidence>
<name>A0A811QXR3_9POAL</name>
<proteinExistence type="predicted"/>